<dbReference type="Proteomes" id="UP000038010">
    <property type="component" value="Unassembled WGS sequence"/>
</dbReference>
<dbReference type="CDD" id="cd06186">
    <property type="entry name" value="NOX_Duox_like_FAD_NADP"/>
    <property type="match status" value="1"/>
</dbReference>
<evidence type="ECO:0000313" key="16">
    <source>
        <dbReference type="Proteomes" id="UP000038010"/>
    </source>
</evidence>
<protein>
    <recommendedName>
        <fullName evidence="3">ferric-chelate reductase (NADPH)</fullName>
        <ecNumber evidence="3">1.16.1.9</ecNumber>
    </recommendedName>
</protein>
<dbReference type="InterPro" id="IPR017927">
    <property type="entry name" value="FAD-bd_FR_type"/>
</dbReference>
<dbReference type="Pfam" id="PF01794">
    <property type="entry name" value="Ferric_reduct"/>
    <property type="match status" value="1"/>
</dbReference>
<dbReference type="STRING" id="1664694.A0A0N0NQZ8"/>
<keyword evidence="16" id="KW-1185">Reference proteome</keyword>
<keyword evidence="6 13" id="KW-0812">Transmembrane</keyword>
<gene>
    <name evidence="15" type="ORF">AB675_8518</name>
</gene>
<feature type="transmembrane region" description="Helical" evidence="13">
    <location>
        <begin position="25"/>
        <end position="44"/>
    </location>
</feature>
<evidence type="ECO:0000256" key="1">
    <source>
        <dbReference type="ARBA" id="ARBA00004651"/>
    </source>
</evidence>
<dbReference type="InterPro" id="IPR039261">
    <property type="entry name" value="FNR_nucleotide-bd"/>
</dbReference>
<evidence type="ECO:0000313" key="15">
    <source>
        <dbReference type="EMBL" id="KPI44511.1"/>
    </source>
</evidence>
<evidence type="ECO:0000256" key="6">
    <source>
        <dbReference type="ARBA" id="ARBA00022692"/>
    </source>
</evidence>
<dbReference type="GeneID" id="28740850"/>
<dbReference type="InterPro" id="IPR013121">
    <property type="entry name" value="Fe_red_NAD-bd_6"/>
</dbReference>
<feature type="transmembrane region" description="Helical" evidence="13">
    <location>
        <begin position="91"/>
        <end position="111"/>
    </location>
</feature>
<dbReference type="Pfam" id="PF08022">
    <property type="entry name" value="FAD_binding_8"/>
    <property type="match status" value="1"/>
</dbReference>
<dbReference type="PROSITE" id="PS51384">
    <property type="entry name" value="FAD_FR"/>
    <property type="match status" value="1"/>
</dbReference>
<evidence type="ECO:0000256" key="9">
    <source>
        <dbReference type="ARBA" id="ARBA00023002"/>
    </source>
</evidence>
<evidence type="ECO:0000256" key="5">
    <source>
        <dbReference type="ARBA" id="ARBA00022475"/>
    </source>
</evidence>
<dbReference type="GO" id="GO:0015677">
    <property type="term" value="P:copper ion import"/>
    <property type="evidence" value="ECO:0007669"/>
    <property type="project" value="TreeGrafter"/>
</dbReference>
<keyword evidence="7" id="KW-0249">Electron transport</keyword>
<comment type="caution">
    <text evidence="15">The sequence shown here is derived from an EMBL/GenBank/DDBJ whole genome shotgun (WGS) entry which is preliminary data.</text>
</comment>
<comment type="subcellular location">
    <subcellularLocation>
        <location evidence="1">Cell membrane</location>
        <topology evidence="1">Multi-pass membrane protein</topology>
    </subcellularLocation>
</comment>
<feature type="domain" description="FAD-binding FR-type" evidence="14">
    <location>
        <begin position="131"/>
        <end position="286"/>
    </location>
</feature>
<reference evidence="15 16" key="1">
    <citation type="submission" date="2015-06" db="EMBL/GenBank/DDBJ databases">
        <title>Draft genome of the ant-associated black yeast Phialophora attae CBS 131958.</title>
        <authorList>
            <person name="Moreno L.F."/>
            <person name="Stielow B.J."/>
            <person name="de Hoog S."/>
            <person name="Vicente V.A."/>
            <person name="Weiss V.A."/>
            <person name="de Vries M."/>
            <person name="Cruz L.M."/>
            <person name="Souza E.M."/>
        </authorList>
    </citation>
    <scope>NUCLEOTIDE SEQUENCE [LARGE SCALE GENOMIC DNA]</scope>
    <source>
        <strain evidence="15 16">CBS 131958</strain>
    </source>
</reference>
<keyword evidence="11 13" id="KW-0472">Membrane</keyword>
<dbReference type="PANTHER" id="PTHR32361:SF24">
    <property type="entry name" value="REDUCTASE, PUTATIVE (AFU_ORTHOLOGUE AFUA_3G10820)-RELATED"/>
    <property type="match status" value="1"/>
</dbReference>
<dbReference type="EC" id="1.16.1.9" evidence="3"/>
<evidence type="ECO:0000256" key="13">
    <source>
        <dbReference type="SAM" id="Phobius"/>
    </source>
</evidence>
<evidence type="ECO:0000256" key="7">
    <source>
        <dbReference type="ARBA" id="ARBA00022982"/>
    </source>
</evidence>
<proteinExistence type="inferred from homology"/>
<dbReference type="EMBL" id="LFJN01000003">
    <property type="protein sequence ID" value="KPI44511.1"/>
    <property type="molecule type" value="Genomic_DNA"/>
</dbReference>
<dbReference type="SUPFAM" id="SSF63380">
    <property type="entry name" value="Riboflavin synthase domain-like"/>
    <property type="match status" value="1"/>
</dbReference>
<dbReference type="PANTHER" id="PTHR32361">
    <property type="entry name" value="FERRIC/CUPRIC REDUCTASE TRANSMEMBRANE COMPONENT"/>
    <property type="match status" value="1"/>
</dbReference>
<feature type="transmembrane region" description="Helical" evidence="13">
    <location>
        <begin position="64"/>
        <end position="84"/>
    </location>
</feature>
<dbReference type="Pfam" id="PF08030">
    <property type="entry name" value="NAD_binding_6"/>
    <property type="match status" value="1"/>
</dbReference>
<evidence type="ECO:0000256" key="8">
    <source>
        <dbReference type="ARBA" id="ARBA00022989"/>
    </source>
</evidence>
<evidence type="ECO:0000256" key="3">
    <source>
        <dbReference type="ARBA" id="ARBA00012668"/>
    </source>
</evidence>
<dbReference type="InterPro" id="IPR017938">
    <property type="entry name" value="Riboflavin_synthase-like_b-brl"/>
</dbReference>
<dbReference type="InterPro" id="IPR051410">
    <property type="entry name" value="Ferric/Cupric_Reductase"/>
</dbReference>
<comment type="catalytic activity">
    <reaction evidence="12">
        <text>2 a Fe(II)-siderophore + NADP(+) + H(+) = 2 a Fe(III)-siderophore + NADPH</text>
        <dbReference type="Rhea" id="RHEA:28795"/>
        <dbReference type="Rhea" id="RHEA-COMP:11342"/>
        <dbReference type="Rhea" id="RHEA-COMP:11344"/>
        <dbReference type="ChEBI" id="CHEBI:15378"/>
        <dbReference type="ChEBI" id="CHEBI:29033"/>
        <dbReference type="ChEBI" id="CHEBI:29034"/>
        <dbReference type="ChEBI" id="CHEBI:57783"/>
        <dbReference type="ChEBI" id="CHEBI:58349"/>
        <dbReference type="EC" id="1.16.1.9"/>
    </reaction>
</comment>
<dbReference type="GO" id="GO:0052851">
    <property type="term" value="F:ferric-chelate reductase (NADPH) activity"/>
    <property type="evidence" value="ECO:0007669"/>
    <property type="project" value="UniProtKB-EC"/>
</dbReference>
<dbReference type="SFLD" id="SFLDG01168">
    <property type="entry name" value="Ferric_reductase_subgroup_(FRE"/>
    <property type="match status" value="1"/>
</dbReference>
<dbReference type="VEuPathDB" id="FungiDB:AB675_8518"/>
<keyword evidence="5" id="KW-1003">Cell membrane</keyword>
<keyword evidence="8 13" id="KW-1133">Transmembrane helix</keyword>
<dbReference type="InterPro" id="IPR013130">
    <property type="entry name" value="Fe3_Rdtase_TM_dom"/>
</dbReference>
<dbReference type="GO" id="GO:0005886">
    <property type="term" value="C:plasma membrane"/>
    <property type="evidence" value="ECO:0007669"/>
    <property type="project" value="UniProtKB-SubCell"/>
</dbReference>
<evidence type="ECO:0000256" key="12">
    <source>
        <dbReference type="ARBA" id="ARBA00048483"/>
    </source>
</evidence>
<evidence type="ECO:0000256" key="10">
    <source>
        <dbReference type="ARBA" id="ARBA00023065"/>
    </source>
</evidence>
<evidence type="ECO:0000256" key="11">
    <source>
        <dbReference type="ARBA" id="ARBA00023136"/>
    </source>
</evidence>
<dbReference type="Gene3D" id="3.40.50.80">
    <property type="entry name" value="Nucleotide-binding domain of ferredoxin-NADP reductase (FNR) module"/>
    <property type="match status" value="1"/>
</dbReference>
<evidence type="ECO:0000259" key="14">
    <source>
        <dbReference type="PROSITE" id="PS51384"/>
    </source>
</evidence>
<dbReference type="OrthoDB" id="4494341at2759"/>
<dbReference type="GO" id="GO:0006879">
    <property type="term" value="P:intracellular iron ion homeostasis"/>
    <property type="evidence" value="ECO:0007669"/>
    <property type="project" value="TreeGrafter"/>
</dbReference>
<dbReference type="GO" id="GO:0006826">
    <property type="term" value="P:iron ion transport"/>
    <property type="evidence" value="ECO:0007669"/>
    <property type="project" value="TreeGrafter"/>
</dbReference>
<dbReference type="SUPFAM" id="SSF52343">
    <property type="entry name" value="Ferredoxin reductase-like, C-terminal NADP-linked domain"/>
    <property type="match status" value="1"/>
</dbReference>
<comment type="similarity">
    <text evidence="2">Belongs to the ferric reductase (FRE) family.</text>
</comment>
<keyword evidence="4" id="KW-0813">Transport</keyword>
<dbReference type="RefSeq" id="XP_018004474.1">
    <property type="nucleotide sequence ID" value="XM_018148970.1"/>
</dbReference>
<evidence type="ECO:0000256" key="2">
    <source>
        <dbReference type="ARBA" id="ARBA00006278"/>
    </source>
</evidence>
<dbReference type="AlphaFoldDB" id="A0A0N0NQZ8"/>
<name>A0A0N0NQZ8_9EURO</name>
<organism evidence="15 16">
    <name type="scientific">Cyphellophora attinorum</name>
    <dbReference type="NCBI Taxonomy" id="1664694"/>
    <lineage>
        <taxon>Eukaryota</taxon>
        <taxon>Fungi</taxon>
        <taxon>Dikarya</taxon>
        <taxon>Ascomycota</taxon>
        <taxon>Pezizomycotina</taxon>
        <taxon>Eurotiomycetes</taxon>
        <taxon>Chaetothyriomycetidae</taxon>
        <taxon>Chaetothyriales</taxon>
        <taxon>Cyphellophoraceae</taxon>
        <taxon>Cyphellophora</taxon>
    </lineage>
</organism>
<accession>A0A0N0NQZ8</accession>
<keyword evidence="10" id="KW-0406">Ion transport</keyword>
<dbReference type="SFLD" id="SFLDS00052">
    <property type="entry name" value="Ferric_Reductase_Domain"/>
    <property type="match status" value="1"/>
</dbReference>
<evidence type="ECO:0000256" key="4">
    <source>
        <dbReference type="ARBA" id="ARBA00022448"/>
    </source>
</evidence>
<dbReference type="InterPro" id="IPR013112">
    <property type="entry name" value="FAD-bd_8"/>
</dbReference>
<sequence>MATIKNPLIELLDISYDTFNMMHRWLGRLSILQAVAHTLCWTIAKVQQKGWEGVNQSLHGQLIYSGLAATLGFVIIFFQAPKVVRSWAYEVFLYGHIFLVLVSFGFLWLHLKEFPQLGFLIATIAVWATMRAWRFATLAYRTWGGRGRCQATVEALPGDAMRVTLTTPRPWKYRSGQSMYLTIPSIGLFTAHPFSIAWSDADHGLSRSKTVKRSNTKVWSDDEKRPIVRGREPEEMEKATYSLVIKARTGMTGKLYDRVARNDGPDPGKMTFNACIEGPYGGDRSMASYGTVMLFASGVGITHQIPYIKQLLEGYNDGTVAARRVTLVWAVTSTDCLEWIRPWMHEILGIENRRDVLKIILYITRAGLTQPIKSPSETVKMVRGRPDVQSLMEAEAREKVGALGVSVCSGGGLADEVRRAARILLSRSVNVDLIEEGFGW</sequence>
<keyword evidence="9" id="KW-0560">Oxidoreductase</keyword>